<accession>A0A2I3M8H7</accession>
<reference evidence="1" key="3">
    <citation type="submission" date="2025-09" db="UniProtKB">
        <authorList>
            <consortium name="Ensembl"/>
        </authorList>
    </citation>
    <scope>IDENTIFICATION</scope>
</reference>
<dbReference type="Bgee" id="ENSPANG00000013785">
    <property type="expression patterns" value="Expressed in thyroid gland and 65 other cell types or tissues"/>
</dbReference>
<dbReference type="GeneTree" id="ENSGT00390000015899"/>
<organism evidence="1 2">
    <name type="scientific">Papio anubis</name>
    <name type="common">Olive baboon</name>
    <dbReference type="NCBI Taxonomy" id="9555"/>
    <lineage>
        <taxon>Eukaryota</taxon>
        <taxon>Metazoa</taxon>
        <taxon>Chordata</taxon>
        <taxon>Craniata</taxon>
        <taxon>Vertebrata</taxon>
        <taxon>Euteleostomi</taxon>
        <taxon>Mammalia</taxon>
        <taxon>Eutheria</taxon>
        <taxon>Euarchontoglires</taxon>
        <taxon>Primates</taxon>
        <taxon>Haplorrhini</taxon>
        <taxon>Catarrhini</taxon>
        <taxon>Cercopithecidae</taxon>
        <taxon>Cercopithecinae</taxon>
        <taxon>Papio</taxon>
    </lineage>
</organism>
<reference evidence="1 2" key="1">
    <citation type="submission" date="2012-03" db="EMBL/GenBank/DDBJ databases">
        <title>Whole Genome Assembly of Papio anubis.</title>
        <authorList>
            <person name="Liu Y.L."/>
            <person name="Abraham K.A."/>
            <person name="Akbar H.A."/>
            <person name="Ali S.A."/>
            <person name="Anosike U.A."/>
            <person name="Aqrawi P.A."/>
            <person name="Arias F.A."/>
            <person name="Attaway T.A."/>
            <person name="Awwad R.A."/>
            <person name="Babu C.B."/>
            <person name="Bandaranaike D.B."/>
            <person name="Battles P.B."/>
            <person name="Bell A.B."/>
            <person name="Beltran B.B."/>
            <person name="Berhane-Mersha D.B."/>
            <person name="Bess C.B."/>
            <person name="Bickham C.B."/>
            <person name="Bolden T.B."/>
            <person name="Carter K.C."/>
            <person name="Chau D.C."/>
            <person name="Chavez A.C."/>
            <person name="Clerc-Blankenburg K.C."/>
            <person name="Coyle M.C."/>
            <person name="Dao M.D."/>
            <person name="Davila M.L.D."/>
            <person name="Davy-Carroll L.D."/>
            <person name="Denson S.D."/>
            <person name="Dinh H.D."/>
            <person name="Fernandez S.F."/>
            <person name="Fernando P.F."/>
            <person name="Forbes L.F."/>
            <person name="Francis C.F."/>
            <person name="Francisco L.F."/>
            <person name="Fu Q.F."/>
            <person name="Garcia-Iii R.G."/>
            <person name="Garrett T.G."/>
            <person name="Gross S.G."/>
            <person name="Gubbala S.G."/>
            <person name="Hirani K.H."/>
            <person name="Hogues M.H."/>
            <person name="Hollins B.H."/>
            <person name="Jackson L.J."/>
            <person name="Javaid M.J."/>
            <person name="Jhangiani S.J."/>
            <person name="Johnson A.J."/>
            <person name="Johnson B.J."/>
            <person name="Jones J.J."/>
            <person name="Joshi V.J."/>
            <person name="Kalu J.K."/>
            <person name="Khan N.K."/>
            <person name="Korchina V.K."/>
            <person name="Kovar C.K."/>
            <person name="Lago L.L."/>
            <person name="Lara F.L."/>
            <person name="Le T.-K.L."/>
            <person name="Lee S.L."/>
            <person name="Legall-Iii F.L."/>
            <person name="Lemon S.L."/>
            <person name="Liu J.L."/>
            <person name="Liu Y.-S.L."/>
            <person name="Liyanage D.L."/>
            <person name="Lopez J.L."/>
            <person name="Lorensuhewa L.L."/>
            <person name="Mata R.M."/>
            <person name="Mathew T.M."/>
            <person name="Mercado C.M."/>
            <person name="Mercado I.M."/>
            <person name="Morales K.M."/>
            <person name="Morgan M.M."/>
            <person name="Munidasa M.M."/>
            <person name="Ngo D.N."/>
            <person name="Nguyen L.N."/>
            <person name="Nguyen T.N."/>
            <person name="Nguyen N.N."/>
            <person name="Obregon M.O."/>
            <person name="Okwuonu G.O."/>
            <person name="Ongeri F.O."/>
            <person name="Onwere C.O."/>
            <person name="Osifeso I.O."/>
            <person name="Parra A.P."/>
            <person name="Patil S.P."/>
            <person name="Perez A.P."/>
            <person name="Perez Y.P."/>
            <person name="Pham C.P."/>
            <person name="Pu L.-L.P."/>
            <person name="Puazo M.P."/>
            <person name="Quiroz J.Q."/>
            <person name="Rouhana J.R."/>
            <person name="Ruiz M.R."/>
            <person name="Ruiz S.-J.R."/>
            <person name="Saada N.S."/>
            <person name="Santibanez J.S."/>
            <person name="Scheel M.S."/>
            <person name="Schneider B.S."/>
            <person name="Simmons D.S."/>
            <person name="Sisson I.S."/>
            <person name="Tang L.-Y.T."/>
            <person name="Thornton R.T."/>
            <person name="Tisius J.T."/>
            <person name="Toledanes G.T."/>
            <person name="Trejos Z.T."/>
            <person name="Usmani K.U."/>
            <person name="Varghese R.V."/>
            <person name="Vattathil S.V."/>
            <person name="Vee V.V."/>
            <person name="Walker D.W."/>
            <person name="Weissenberger G.W."/>
            <person name="White C.W."/>
            <person name="Williams A.W."/>
            <person name="Woodworth J.W."/>
            <person name="Wright R.W."/>
            <person name="Zhu Y.Z."/>
            <person name="Han Y.H."/>
            <person name="Newsham I.N."/>
            <person name="Nazareth L.N."/>
            <person name="Worley K.W."/>
            <person name="Muzny D.M."/>
            <person name="Rogers J.R."/>
            <person name="Gibbs R.G."/>
        </authorList>
    </citation>
    <scope>NUCLEOTIDE SEQUENCE [LARGE SCALE GENOMIC DNA]</scope>
</reference>
<reference evidence="1" key="2">
    <citation type="submission" date="2025-08" db="UniProtKB">
        <authorList>
            <consortium name="Ensembl"/>
        </authorList>
    </citation>
    <scope>IDENTIFICATION</scope>
</reference>
<protein>
    <submittedName>
        <fullName evidence="1">Coiled-coil domain containing 91</fullName>
    </submittedName>
</protein>
<dbReference type="Proteomes" id="UP000028761">
    <property type="component" value="Chromosome 9"/>
</dbReference>
<sequence length="192" mass="21497">MLKLGWQGSEHGAPTLVSAWGHVTRVFTLSDGRWVGRALPEINFRGQRCSKPGGAWATSTCVTGPRSHLKGLGPCLGCTRRVCVLGVAHRAAWVSGAAAAAESERGEQVPLEEWMMMILVVLRLRRLLMVEMVKLKQHLLLFLGPPFLQYLESIFHRLLLRSYWTMTTLLPLAASLLMPLFHHQRIHQKTAL</sequence>
<keyword evidence="2" id="KW-1185">Reference proteome</keyword>
<evidence type="ECO:0000313" key="1">
    <source>
        <dbReference type="Ensembl" id="ENSPANP00000032020.2"/>
    </source>
</evidence>
<dbReference type="AlphaFoldDB" id="A0A2I3M8H7"/>
<evidence type="ECO:0000313" key="2">
    <source>
        <dbReference type="Proteomes" id="UP000028761"/>
    </source>
</evidence>
<proteinExistence type="predicted"/>
<dbReference type="Ensembl" id="ENSPANT00000041639.2">
    <property type="protein sequence ID" value="ENSPANP00000032020.2"/>
    <property type="gene ID" value="ENSPANG00000013785.3"/>
</dbReference>
<gene>
    <name evidence="1" type="primary">CCDC91</name>
</gene>
<name>A0A2I3M8H7_PAPAN</name>